<evidence type="ECO:0000313" key="2">
    <source>
        <dbReference type="Proteomes" id="UP000275368"/>
    </source>
</evidence>
<gene>
    <name evidence="1" type="ORF">Back11_54020</name>
</gene>
<dbReference type="RefSeq" id="WP_125664005.1">
    <property type="nucleotide sequence ID" value="NZ_AP019308.1"/>
</dbReference>
<protein>
    <submittedName>
        <fullName evidence="1">Uncharacterized protein</fullName>
    </submittedName>
</protein>
<accession>A0A3G9IYQ9</accession>
<dbReference type="KEGG" id="pbk:Back11_54020"/>
<dbReference type="Proteomes" id="UP000275368">
    <property type="component" value="Chromosome"/>
</dbReference>
<dbReference type="AlphaFoldDB" id="A0A3G9IYQ9"/>
<name>A0A3G9IYQ9_9BACL</name>
<evidence type="ECO:0000313" key="1">
    <source>
        <dbReference type="EMBL" id="BBH24057.1"/>
    </source>
</evidence>
<sequence>MATMALIMNDESFKRQYEVDVKTKSMKPMRSVMKLCDKLARLLVAMAQSGKAYEPDRALSVKQAALPLLNWHENWLIRRISRLHGVPDCIEQKGPDP</sequence>
<proteinExistence type="predicted"/>
<keyword evidence="2" id="KW-1185">Reference proteome</keyword>
<dbReference type="OrthoDB" id="2664851at2"/>
<reference evidence="1 2" key="1">
    <citation type="submission" date="2018-11" db="EMBL/GenBank/DDBJ databases">
        <title>Complete genome sequence of Paenibacillus baekrokdamisoli strain KCTC 33723.</title>
        <authorList>
            <person name="Kang S.W."/>
            <person name="Lee K.C."/>
            <person name="Kim K.K."/>
            <person name="Kim J.S."/>
            <person name="Kim D.S."/>
            <person name="Ko S.H."/>
            <person name="Yang S.H."/>
            <person name="Lee J.S."/>
        </authorList>
    </citation>
    <scope>NUCLEOTIDE SEQUENCE [LARGE SCALE GENOMIC DNA]</scope>
    <source>
        <strain evidence="1 2">KCTC 33723</strain>
    </source>
</reference>
<organism evidence="1 2">
    <name type="scientific">Paenibacillus baekrokdamisoli</name>
    <dbReference type="NCBI Taxonomy" id="1712516"/>
    <lineage>
        <taxon>Bacteria</taxon>
        <taxon>Bacillati</taxon>
        <taxon>Bacillota</taxon>
        <taxon>Bacilli</taxon>
        <taxon>Bacillales</taxon>
        <taxon>Paenibacillaceae</taxon>
        <taxon>Paenibacillus</taxon>
    </lineage>
</organism>
<dbReference type="EMBL" id="AP019308">
    <property type="protein sequence ID" value="BBH24057.1"/>
    <property type="molecule type" value="Genomic_DNA"/>
</dbReference>